<dbReference type="VEuPathDB" id="FungiDB:JI435_418330"/>
<keyword evidence="3" id="KW-1185">Reference proteome</keyword>
<protein>
    <submittedName>
        <fullName evidence="2">Uncharacterized protein</fullName>
    </submittedName>
</protein>
<evidence type="ECO:0000256" key="1">
    <source>
        <dbReference type="SAM" id="MobiDB-lite"/>
    </source>
</evidence>
<evidence type="ECO:0000313" key="3">
    <source>
        <dbReference type="Proteomes" id="UP000663193"/>
    </source>
</evidence>
<proteinExistence type="predicted"/>
<gene>
    <name evidence="2" type="ORF">JI435_418330</name>
</gene>
<organism evidence="2 3">
    <name type="scientific">Phaeosphaeria nodorum (strain SN15 / ATCC MYA-4574 / FGSC 10173)</name>
    <name type="common">Glume blotch fungus</name>
    <name type="synonym">Parastagonospora nodorum</name>
    <dbReference type="NCBI Taxonomy" id="321614"/>
    <lineage>
        <taxon>Eukaryota</taxon>
        <taxon>Fungi</taxon>
        <taxon>Dikarya</taxon>
        <taxon>Ascomycota</taxon>
        <taxon>Pezizomycotina</taxon>
        <taxon>Dothideomycetes</taxon>
        <taxon>Pleosporomycetidae</taxon>
        <taxon>Pleosporales</taxon>
        <taxon>Pleosporineae</taxon>
        <taxon>Phaeosphaeriaceae</taxon>
        <taxon>Parastagonospora</taxon>
    </lineage>
</organism>
<name>A0A7U2I5L2_PHANO</name>
<accession>A0A7U2I5L2</accession>
<sequence>MKIAKGSKGEMVVQGVSLERPRWQRTKQQLFGGTVIESRKRIPYLFYFYRSRAEHTRRKKHSPKKHTNKPTQSNQRLSQTCIHWKLLTSPFFPFPFFP</sequence>
<reference evidence="3" key="1">
    <citation type="journal article" date="2021" name="BMC Genomics">
        <title>Chromosome-level genome assembly and manually-curated proteome of model necrotroph Parastagonospora nodorum Sn15 reveals a genome-wide trove of candidate effector homologs, and redundancy of virulence-related functions within an accessory chromosome.</title>
        <authorList>
            <person name="Bertazzoni S."/>
            <person name="Jones D.A.B."/>
            <person name="Phan H.T."/>
            <person name="Tan K.-C."/>
            <person name="Hane J.K."/>
        </authorList>
    </citation>
    <scope>NUCLEOTIDE SEQUENCE [LARGE SCALE GENOMIC DNA]</scope>
    <source>
        <strain evidence="3">SN15 / ATCC MYA-4574 / FGSC 10173)</strain>
    </source>
</reference>
<dbReference type="EMBL" id="CP069036">
    <property type="protein sequence ID" value="QRD02645.1"/>
    <property type="molecule type" value="Genomic_DNA"/>
</dbReference>
<feature type="compositionally biased region" description="Basic residues" evidence="1">
    <location>
        <begin position="55"/>
        <end position="68"/>
    </location>
</feature>
<feature type="region of interest" description="Disordered" evidence="1">
    <location>
        <begin position="54"/>
        <end position="76"/>
    </location>
</feature>
<dbReference type="AlphaFoldDB" id="A0A7U2I5L2"/>
<dbReference type="Proteomes" id="UP000663193">
    <property type="component" value="Chromosome 14"/>
</dbReference>
<evidence type="ECO:0000313" key="2">
    <source>
        <dbReference type="EMBL" id="QRD02645.1"/>
    </source>
</evidence>